<proteinExistence type="predicted"/>
<dbReference type="Proteomes" id="UP000324800">
    <property type="component" value="Unassembled WGS sequence"/>
</dbReference>
<comment type="caution">
    <text evidence="1">The sequence shown here is derived from an EMBL/GenBank/DDBJ whole genome shotgun (WGS) entry which is preliminary data.</text>
</comment>
<reference evidence="1 2" key="1">
    <citation type="submission" date="2019-03" db="EMBL/GenBank/DDBJ databases">
        <title>Single cell metagenomics reveals metabolic interactions within the superorganism composed of flagellate Streblomastix strix and complex community of Bacteroidetes bacteria on its surface.</title>
        <authorList>
            <person name="Treitli S.C."/>
            <person name="Kolisko M."/>
            <person name="Husnik F."/>
            <person name="Keeling P."/>
            <person name="Hampl V."/>
        </authorList>
    </citation>
    <scope>NUCLEOTIDE SEQUENCE [LARGE SCALE GENOMIC DNA]</scope>
    <source>
        <strain evidence="1">ST1C</strain>
    </source>
</reference>
<name>A0A5J4TG31_9EUKA</name>
<accession>A0A5J4TG31</accession>
<evidence type="ECO:0000313" key="2">
    <source>
        <dbReference type="Proteomes" id="UP000324800"/>
    </source>
</evidence>
<protein>
    <submittedName>
        <fullName evidence="1">Uncharacterized protein</fullName>
    </submittedName>
</protein>
<dbReference type="EMBL" id="SNRW01031759">
    <property type="protein sequence ID" value="KAA6357208.1"/>
    <property type="molecule type" value="Genomic_DNA"/>
</dbReference>
<sequence length="202" mass="22516">MESVVIDANQIPQLCSKLKSLTPKSRQFTFLPDPMYEVRKNGLVPKNGKTITAIGILQSHKCHKFSSTIAFVVFNSVILSFLLSNFTQIAPSASIYVHMTQFLLQFSDSETPTYLPSVSTGMQCLQILPSTVNTHSSSRKMPTLCGCSFNSYYYRQYDGTSPSLPPLQQLKNPPPGLHMTSTLSPFIKGKQVPDKDKIQIMF</sequence>
<gene>
    <name evidence="1" type="ORF">EZS28_047265</name>
</gene>
<evidence type="ECO:0000313" key="1">
    <source>
        <dbReference type="EMBL" id="KAA6357208.1"/>
    </source>
</evidence>
<organism evidence="1 2">
    <name type="scientific">Streblomastix strix</name>
    <dbReference type="NCBI Taxonomy" id="222440"/>
    <lineage>
        <taxon>Eukaryota</taxon>
        <taxon>Metamonada</taxon>
        <taxon>Preaxostyla</taxon>
        <taxon>Oxymonadida</taxon>
        <taxon>Streblomastigidae</taxon>
        <taxon>Streblomastix</taxon>
    </lineage>
</organism>
<dbReference type="AlphaFoldDB" id="A0A5J4TG31"/>